<comment type="similarity">
    <text evidence="2 8">Belongs to the PhoU family.</text>
</comment>
<evidence type="ECO:0000256" key="5">
    <source>
        <dbReference type="ARBA" id="ARBA00022490"/>
    </source>
</evidence>
<keyword evidence="4 8" id="KW-0813">Transport</keyword>
<dbReference type="InterPro" id="IPR026022">
    <property type="entry name" value="PhoU_dom"/>
</dbReference>
<dbReference type="KEGG" id="des:DSOUD_0065"/>
<dbReference type="Pfam" id="PF01895">
    <property type="entry name" value="PhoU"/>
    <property type="match status" value="2"/>
</dbReference>
<dbReference type="SUPFAM" id="SSF109755">
    <property type="entry name" value="PhoU-like"/>
    <property type="match status" value="1"/>
</dbReference>
<dbReference type="AlphaFoldDB" id="A0A0M4CTX7"/>
<evidence type="ECO:0000313" key="10">
    <source>
        <dbReference type="EMBL" id="ALC14866.1"/>
    </source>
</evidence>
<dbReference type="Proteomes" id="UP000057158">
    <property type="component" value="Chromosome"/>
</dbReference>
<dbReference type="InterPro" id="IPR028366">
    <property type="entry name" value="PhoU"/>
</dbReference>
<evidence type="ECO:0000259" key="9">
    <source>
        <dbReference type="Pfam" id="PF01895"/>
    </source>
</evidence>
<keyword evidence="5 8" id="KW-0963">Cytoplasm</keyword>
<dbReference type="GO" id="GO:0006817">
    <property type="term" value="P:phosphate ion transport"/>
    <property type="evidence" value="ECO:0007669"/>
    <property type="project" value="UniProtKB-KW"/>
</dbReference>
<comment type="function">
    <text evidence="7 8">Plays a role in the regulation of phosphate uptake.</text>
</comment>
<evidence type="ECO:0000256" key="7">
    <source>
        <dbReference type="ARBA" id="ARBA00056181"/>
    </source>
</evidence>
<accession>A0A0M4CTX7</accession>
<keyword evidence="11" id="KW-1185">Reference proteome</keyword>
<comment type="subcellular location">
    <subcellularLocation>
        <location evidence="1 8">Cytoplasm</location>
    </subcellularLocation>
</comment>
<evidence type="ECO:0000256" key="8">
    <source>
        <dbReference type="PIRNR" id="PIRNR003107"/>
    </source>
</evidence>
<feature type="domain" description="PhoU" evidence="9">
    <location>
        <begin position="121"/>
        <end position="204"/>
    </location>
</feature>
<feature type="domain" description="PhoU" evidence="9">
    <location>
        <begin position="18"/>
        <end position="103"/>
    </location>
</feature>
<protein>
    <recommendedName>
        <fullName evidence="8">Phosphate-specific transport system accessory protein PhoU</fullName>
    </recommendedName>
</protein>
<dbReference type="RefSeq" id="WP_053549125.1">
    <property type="nucleotide sequence ID" value="NZ_CP010802.1"/>
</dbReference>
<dbReference type="STRING" id="1603606.DSOUD_0065"/>
<dbReference type="InterPro" id="IPR038078">
    <property type="entry name" value="PhoU-like_sf"/>
</dbReference>
<comment type="subunit">
    <text evidence="3 8">Homodimer.</text>
</comment>
<dbReference type="PANTHER" id="PTHR42930">
    <property type="entry name" value="PHOSPHATE-SPECIFIC TRANSPORT SYSTEM ACCESSORY PROTEIN PHOU"/>
    <property type="match status" value="1"/>
</dbReference>
<evidence type="ECO:0000256" key="3">
    <source>
        <dbReference type="ARBA" id="ARBA00011738"/>
    </source>
</evidence>
<dbReference type="GO" id="GO:0005737">
    <property type="term" value="C:cytoplasm"/>
    <property type="evidence" value="ECO:0007669"/>
    <property type="project" value="UniProtKB-SubCell"/>
</dbReference>
<dbReference type="GO" id="GO:0045936">
    <property type="term" value="P:negative regulation of phosphate metabolic process"/>
    <property type="evidence" value="ECO:0007669"/>
    <property type="project" value="InterPro"/>
</dbReference>
<reference evidence="10 11" key="1">
    <citation type="submission" date="2015-07" db="EMBL/GenBank/DDBJ databases">
        <title>Isolation and Genomic Characterization of a Novel Halophilic Metal-Reducing Deltaproteobacterium from the Deep Subsurface.</title>
        <authorList>
            <person name="Badalamenti J.P."/>
            <person name="Summers Z.M."/>
            <person name="Gralnick J.A."/>
            <person name="Bond D.R."/>
        </authorList>
    </citation>
    <scope>NUCLEOTIDE SEQUENCE [LARGE SCALE GENOMIC DNA]</scope>
    <source>
        <strain evidence="10 11">WTL</strain>
    </source>
</reference>
<dbReference type="FunFam" id="1.20.58.220:FF:000004">
    <property type="entry name" value="Phosphate-specific transport system accessory protein PhoU"/>
    <property type="match status" value="1"/>
</dbReference>
<dbReference type="PIRSF" id="PIRSF003107">
    <property type="entry name" value="PhoU"/>
    <property type="match status" value="1"/>
</dbReference>
<evidence type="ECO:0000256" key="1">
    <source>
        <dbReference type="ARBA" id="ARBA00004496"/>
    </source>
</evidence>
<organism evidence="10 11">
    <name type="scientific">Desulfuromonas soudanensis</name>
    <dbReference type="NCBI Taxonomy" id="1603606"/>
    <lineage>
        <taxon>Bacteria</taxon>
        <taxon>Pseudomonadati</taxon>
        <taxon>Thermodesulfobacteriota</taxon>
        <taxon>Desulfuromonadia</taxon>
        <taxon>Desulfuromonadales</taxon>
        <taxon>Desulfuromonadaceae</taxon>
        <taxon>Desulfuromonas</taxon>
    </lineage>
</organism>
<evidence type="ECO:0000256" key="4">
    <source>
        <dbReference type="ARBA" id="ARBA00022448"/>
    </source>
</evidence>
<evidence type="ECO:0000313" key="11">
    <source>
        <dbReference type="Proteomes" id="UP000057158"/>
    </source>
</evidence>
<dbReference type="PATRIC" id="fig|1603606.3.peg.73"/>
<dbReference type="NCBIfam" id="TIGR02135">
    <property type="entry name" value="phoU_full"/>
    <property type="match status" value="1"/>
</dbReference>
<sequence>MTQHMQRELDNLKKMILALSAVAEESVQKAARSIETLDVPLAEEVIGSDDLVDQMEVDLEEECLKILALHQPVAIDLRFIIAVLKINNDLERIADLAVNIAERAVGLSGMSRVEIPFDFAGMARRAETMLNMSLDALVQLDTGIAHQVIALDDEVDAMHSANYGLIKAQILARPETLDALIQHLSLSRHLERIADLATNIAEDVIYMIDGVIVRHSL</sequence>
<dbReference type="PANTHER" id="PTHR42930:SF3">
    <property type="entry name" value="PHOSPHATE-SPECIFIC TRANSPORT SYSTEM ACCESSORY PROTEIN PHOU"/>
    <property type="match status" value="1"/>
</dbReference>
<dbReference type="GO" id="GO:0030643">
    <property type="term" value="P:intracellular phosphate ion homeostasis"/>
    <property type="evidence" value="ECO:0007669"/>
    <property type="project" value="InterPro"/>
</dbReference>
<evidence type="ECO:0000256" key="2">
    <source>
        <dbReference type="ARBA" id="ARBA00008107"/>
    </source>
</evidence>
<gene>
    <name evidence="10" type="primary">phoU</name>
    <name evidence="10" type="ORF">DSOUD_0065</name>
</gene>
<evidence type="ECO:0000256" key="6">
    <source>
        <dbReference type="ARBA" id="ARBA00022592"/>
    </source>
</evidence>
<name>A0A0M4CTX7_9BACT</name>
<proteinExistence type="inferred from homology"/>
<dbReference type="EMBL" id="CP010802">
    <property type="protein sequence ID" value="ALC14866.1"/>
    <property type="molecule type" value="Genomic_DNA"/>
</dbReference>
<keyword evidence="6 8" id="KW-0592">Phosphate transport</keyword>
<dbReference type="OrthoDB" id="9814256at2"/>
<dbReference type="Gene3D" id="1.20.58.220">
    <property type="entry name" value="Phosphate transport system protein phou homolog 2, domain 2"/>
    <property type="match status" value="2"/>
</dbReference>